<evidence type="ECO:0000256" key="1">
    <source>
        <dbReference type="ARBA" id="ARBA00038310"/>
    </source>
</evidence>
<organism evidence="3 4">
    <name type="scientific">Vibrio gelatinilyticus</name>
    <dbReference type="NCBI Taxonomy" id="2893468"/>
    <lineage>
        <taxon>Bacteria</taxon>
        <taxon>Pseudomonadati</taxon>
        <taxon>Pseudomonadota</taxon>
        <taxon>Gammaproteobacteria</taxon>
        <taxon>Vibrionales</taxon>
        <taxon>Vibrionaceae</taxon>
        <taxon>Vibrio</taxon>
    </lineage>
</organism>
<dbReference type="PANTHER" id="PTHR43569">
    <property type="entry name" value="AMIDOHYDROLASE"/>
    <property type="match status" value="1"/>
</dbReference>
<dbReference type="Pfam" id="PF04909">
    <property type="entry name" value="Amidohydro_2"/>
    <property type="match status" value="1"/>
</dbReference>
<comment type="similarity">
    <text evidence="1">Belongs to the metallo-dependent hydrolases superfamily.</text>
</comment>
<feature type="domain" description="Amidohydrolase-related" evidence="2">
    <location>
        <begin position="5"/>
        <end position="275"/>
    </location>
</feature>
<dbReference type="RefSeq" id="WP_244357843.1">
    <property type="nucleotide sequence ID" value="NZ_JAJNNZ010000009.1"/>
</dbReference>
<dbReference type="EMBL" id="JAJNNZ010000009">
    <property type="protein sequence ID" value="MCJ2377648.1"/>
    <property type="molecule type" value="Genomic_DNA"/>
</dbReference>
<reference evidence="3" key="1">
    <citation type="submission" date="2021-11" db="EMBL/GenBank/DDBJ databases">
        <title>Vibrio ZSDE26 sp. nov. and Vibrio ZSDZ34 sp. nov., isolated from coastal seawater in Qingdao.</title>
        <authorList>
            <person name="Zhang P."/>
        </authorList>
    </citation>
    <scope>NUCLEOTIDE SEQUENCE</scope>
    <source>
        <strain evidence="3">ZSDZ34</strain>
    </source>
</reference>
<dbReference type="PANTHER" id="PTHR43569:SF2">
    <property type="entry name" value="AMIDOHYDROLASE-RELATED DOMAIN-CONTAINING PROTEIN"/>
    <property type="match status" value="1"/>
</dbReference>
<proteinExistence type="inferred from homology"/>
<name>A0A9X1WEB9_9VIBR</name>
<dbReference type="InterPro" id="IPR006680">
    <property type="entry name" value="Amidohydro-rel"/>
</dbReference>
<keyword evidence="4" id="KW-1185">Reference proteome</keyword>
<comment type="caution">
    <text evidence="3">The sequence shown here is derived from an EMBL/GenBank/DDBJ whole genome shotgun (WGS) entry which is preliminary data.</text>
</comment>
<sequence length="281" mass="31428">MRIFDSHNHIWRCEGEHFAWITDDLKVIKRDFSISDLESVLADNKVEKSVLVQAVPEIWETRELLDIAEASDTVVGVIGWVDVTKGNQVGEDIASLKQSYSKLCGIRYMSQGLPPEHLMESQFVEGVKQVGNEGLIYELLITTAQLQQATKLVSQCPDMTFIVEHIAKPAIRDGEFEQWSDDLHTLAAYPNVHCKLSGIVTEADFASWNASEITPYMDAVLSAFGENRVIYGSDYPVCLLAASYPQVLTLVTNWLNDNPEVSADKILYSNAEALYLNPLTK</sequence>
<dbReference type="Gene3D" id="3.20.20.140">
    <property type="entry name" value="Metal-dependent hydrolases"/>
    <property type="match status" value="1"/>
</dbReference>
<dbReference type="GO" id="GO:0016787">
    <property type="term" value="F:hydrolase activity"/>
    <property type="evidence" value="ECO:0007669"/>
    <property type="project" value="InterPro"/>
</dbReference>
<dbReference type="InterPro" id="IPR052350">
    <property type="entry name" value="Metallo-dep_Lactonases"/>
</dbReference>
<evidence type="ECO:0000313" key="3">
    <source>
        <dbReference type="EMBL" id="MCJ2377648.1"/>
    </source>
</evidence>
<gene>
    <name evidence="3" type="ORF">LNL84_12490</name>
</gene>
<dbReference type="InterPro" id="IPR032466">
    <property type="entry name" value="Metal_Hydrolase"/>
</dbReference>
<accession>A0A9X1WEB9</accession>
<dbReference type="SUPFAM" id="SSF51556">
    <property type="entry name" value="Metallo-dependent hydrolases"/>
    <property type="match status" value="1"/>
</dbReference>
<protein>
    <submittedName>
        <fullName evidence="3">Amidohydrolase family protein</fullName>
    </submittedName>
</protein>
<dbReference type="Proteomes" id="UP001139488">
    <property type="component" value="Unassembled WGS sequence"/>
</dbReference>
<evidence type="ECO:0000313" key="4">
    <source>
        <dbReference type="Proteomes" id="UP001139488"/>
    </source>
</evidence>
<evidence type="ECO:0000259" key="2">
    <source>
        <dbReference type="Pfam" id="PF04909"/>
    </source>
</evidence>
<dbReference type="AlphaFoldDB" id="A0A9X1WEB9"/>